<evidence type="ECO:0000259" key="12">
    <source>
        <dbReference type="Pfam" id="PF01578"/>
    </source>
</evidence>
<dbReference type="Pfam" id="PF01578">
    <property type="entry name" value="Cytochrom_C_asm"/>
    <property type="match status" value="1"/>
</dbReference>
<feature type="transmembrane region" description="Helical" evidence="11">
    <location>
        <begin position="137"/>
        <end position="158"/>
    </location>
</feature>
<feature type="transmembrane region" description="Helical" evidence="11">
    <location>
        <begin position="410"/>
        <end position="430"/>
    </location>
</feature>
<feature type="transmembrane region" description="Helical" evidence="11">
    <location>
        <begin position="466"/>
        <end position="483"/>
    </location>
</feature>
<evidence type="ECO:0000256" key="10">
    <source>
        <dbReference type="SAM" id="MobiDB-lite"/>
    </source>
</evidence>
<feature type="transmembrane region" description="Helical" evidence="11">
    <location>
        <begin position="226"/>
        <end position="246"/>
    </location>
</feature>
<feature type="transmembrane region" description="Helical" evidence="11">
    <location>
        <begin position="329"/>
        <end position="348"/>
    </location>
</feature>
<dbReference type="Proteomes" id="UP000815846">
    <property type="component" value="Unassembled WGS sequence"/>
</dbReference>
<reference evidence="14 15" key="1">
    <citation type="submission" date="2019-08" db="EMBL/GenBank/DDBJ databases">
        <title>Microbe sample from Colwellia echini.</title>
        <authorList>
            <person name="Christiansen L."/>
            <person name="Pathiraja D."/>
            <person name="Schultz-Johansen M."/>
            <person name="Choi I.-G."/>
            <person name="Stougaard P."/>
        </authorList>
    </citation>
    <scope>NUCLEOTIDE SEQUENCE [LARGE SCALE GENOMIC DNA]</scope>
    <source>
        <strain evidence="14 15">A3</strain>
    </source>
</reference>
<keyword evidence="5 11" id="KW-0812">Transmembrane</keyword>
<feature type="region of interest" description="Disordered" evidence="10">
    <location>
        <begin position="668"/>
        <end position="690"/>
    </location>
</feature>
<feature type="transmembrane region" description="Helical" evidence="11">
    <location>
        <begin position="630"/>
        <end position="650"/>
    </location>
</feature>
<evidence type="ECO:0000313" key="15">
    <source>
        <dbReference type="Proteomes" id="UP000815846"/>
    </source>
</evidence>
<feature type="transmembrane region" description="Helical" evidence="11">
    <location>
        <begin position="194"/>
        <end position="214"/>
    </location>
</feature>
<dbReference type="PANTHER" id="PTHR43653">
    <property type="entry name" value="CYTOCHROME C ASSEMBLY PROTEIN-RELATED"/>
    <property type="match status" value="1"/>
</dbReference>
<accession>A0ABY3MY08</accession>
<dbReference type="Pfam" id="PF16327">
    <property type="entry name" value="CcmF_C"/>
    <property type="match status" value="1"/>
</dbReference>
<evidence type="ECO:0000256" key="8">
    <source>
        <dbReference type="ARBA" id="ARBA00023136"/>
    </source>
</evidence>
<feature type="transmembrane region" description="Helical" evidence="11">
    <location>
        <begin position="369"/>
        <end position="390"/>
    </location>
</feature>
<name>A0ABY3MY08_9GAMM</name>
<evidence type="ECO:0000256" key="6">
    <source>
        <dbReference type="ARBA" id="ARBA00022748"/>
    </source>
</evidence>
<dbReference type="InterPro" id="IPR003567">
    <property type="entry name" value="Cyt_c_biogenesis"/>
</dbReference>
<evidence type="ECO:0000256" key="1">
    <source>
        <dbReference type="ARBA" id="ARBA00004429"/>
    </source>
</evidence>
<comment type="caution">
    <text evidence="14">The sequence shown here is derived from an EMBL/GenBank/DDBJ whole genome shotgun (WGS) entry which is preliminary data.</text>
</comment>
<evidence type="ECO:0000259" key="13">
    <source>
        <dbReference type="Pfam" id="PF16327"/>
    </source>
</evidence>
<dbReference type="PANTHER" id="PTHR43653:SF1">
    <property type="entry name" value="CYTOCHROME C-TYPE BIOGENESIS PROTEIN CCMF"/>
    <property type="match status" value="1"/>
</dbReference>
<evidence type="ECO:0000256" key="5">
    <source>
        <dbReference type="ARBA" id="ARBA00022692"/>
    </source>
</evidence>
<keyword evidence="8 11" id="KW-0472">Membrane</keyword>
<evidence type="ECO:0000256" key="2">
    <source>
        <dbReference type="ARBA" id="ARBA00009186"/>
    </source>
</evidence>
<feature type="transmembrane region" description="Helical" evidence="11">
    <location>
        <begin position="291"/>
        <end position="309"/>
    </location>
</feature>
<dbReference type="EMBL" id="PJAI02000007">
    <property type="protein sequence ID" value="TYK65887.1"/>
    <property type="molecule type" value="Genomic_DNA"/>
</dbReference>
<feature type="transmembrane region" description="Helical" evidence="11">
    <location>
        <begin position="60"/>
        <end position="79"/>
    </location>
</feature>
<feature type="domain" description="Cytochrome c-type biogenesis protein CcmF C-terminal" evidence="13">
    <location>
        <begin position="332"/>
        <end position="652"/>
    </location>
</feature>
<dbReference type="InterPro" id="IPR003568">
    <property type="entry name" value="Cyt_c_biogenesis_CcmF"/>
</dbReference>
<comment type="function">
    <text evidence="9">Required for the biogenesis of c-type cytochromes. Possible subunit of a heme lyase.</text>
</comment>
<feature type="domain" description="Cytochrome c assembly protein" evidence="12">
    <location>
        <begin position="105"/>
        <end position="312"/>
    </location>
</feature>
<dbReference type="PRINTS" id="PR01411">
    <property type="entry name" value="CCMFBIOGNSIS"/>
</dbReference>
<dbReference type="InterPro" id="IPR002541">
    <property type="entry name" value="Cyt_c_assembly"/>
</dbReference>
<comment type="similarity">
    <text evidence="2">Belongs to the CcmF/CycK/Ccl1/NrfE/CcsA family.</text>
</comment>
<dbReference type="NCBIfam" id="NF007691">
    <property type="entry name" value="PRK10369.1"/>
    <property type="match status" value="1"/>
</dbReference>
<evidence type="ECO:0000256" key="4">
    <source>
        <dbReference type="ARBA" id="ARBA00022519"/>
    </source>
</evidence>
<dbReference type="GO" id="GO:0016829">
    <property type="term" value="F:lyase activity"/>
    <property type="evidence" value="ECO:0007669"/>
    <property type="project" value="UniProtKB-KW"/>
</dbReference>
<feature type="transmembrane region" description="Helical" evidence="11">
    <location>
        <begin position="266"/>
        <end position="282"/>
    </location>
</feature>
<gene>
    <name evidence="14" type="ORF">CWS31_008020</name>
</gene>
<evidence type="ECO:0000256" key="7">
    <source>
        <dbReference type="ARBA" id="ARBA00022989"/>
    </source>
</evidence>
<keyword evidence="14" id="KW-0456">Lyase</keyword>
<protein>
    <submittedName>
        <fullName evidence="14">Heme lyase CcmF/NrfE family subunit</fullName>
    </submittedName>
</protein>
<organism evidence="14 15">
    <name type="scientific">Colwellia echini</name>
    <dbReference type="NCBI Taxonomy" id="1982103"/>
    <lineage>
        <taxon>Bacteria</taxon>
        <taxon>Pseudomonadati</taxon>
        <taxon>Pseudomonadota</taxon>
        <taxon>Gammaproteobacteria</taxon>
        <taxon>Alteromonadales</taxon>
        <taxon>Colwelliaceae</taxon>
        <taxon>Colwellia</taxon>
    </lineage>
</organism>
<feature type="transmembrane region" description="Helical" evidence="11">
    <location>
        <begin position="442"/>
        <end position="460"/>
    </location>
</feature>
<proteinExistence type="inferred from homology"/>
<evidence type="ECO:0000313" key="14">
    <source>
        <dbReference type="EMBL" id="TYK65887.1"/>
    </source>
</evidence>
<evidence type="ECO:0000256" key="3">
    <source>
        <dbReference type="ARBA" id="ARBA00022475"/>
    </source>
</evidence>
<dbReference type="PRINTS" id="PR01410">
    <property type="entry name" value="CCBIOGENESIS"/>
</dbReference>
<feature type="transmembrane region" description="Helical" evidence="11">
    <location>
        <begin position="20"/>
        <end position="40"/>
    </location>
</feature>
<comment type="subcellular location">
    <subcellularLocation>
        <location evidence="1">Cell inner membrane</location>
        <topology evidence="1">Multi-pass membrane protein</topology>
    </subcellularLocation>
</comment>
<evidence type="ECO:0000256" key="9">
    <source>
        <dbReference type="ARBA" id="ARBA00037230"/>
    </source>
</evidence>
<keyword evidence="4" id="KW-0997">Cell inner membrane</keyword>
<keyword evidence="6" id="KW-0201">Cytochrome c-type biogenesis</keyword>
<dbReference type="InterPro" id="IPR032523">
    <property type="entry name" value="CcmF_C"/>
</dbReference>
<feature type="compositionally biased region" description="Basic and acidic residues" evidence="10">
    <location>
        <begin position="670"/>
        <end position="690"/>
    </location>
</feature>
<dbReference type="NCBIfam" id="TIGR00353">
    <property type="entry name" value="nrfE"/>
    <property type="match status" value="1"/>
</dbReference>
<keyword evidence="7 11" id="KW-1133">Transmembrane helix</keyword>
<keyword evidence="3" id="KW-1003">Cell membrane</keyword>
<evidence type="ECO:0000256" key="11">
    <source>
        <dbReference type="SAM" id="Phobius"/>
    </source>
</evidence>
<sequence>MIPDMVATQMPALVPELGHLALIIALAFSFCLSVVPLIGVYSSQNSSLKKLIGYAKPLTYGMFFFTAISFIVLAYSFVIDDFSIKYIASHSNTHLPYYFKISAVWGGHEGSLLLWVFALTAWTAAVARFSDAIEEEFIARVLAVMGMVSIGFIAFTLLTSNPFERLWPNVPMEGRDLNPLLQDVGLIIHPPLLYLGYVGFAVAFAFAVAALMVGKMDAAWARWSRPWTLGAWMFLTVGIALGSWWAYYELGWGGWWFWDPVENASFMPWLVGTALIHSLAVTEKRGTFRNWTILLAIFAFGLSLLGTFLVRSGVITSVHSFAADPSRGIFILVILAIAVGGSLTLYAFRASTVASFSRFAFYSRETALLLCNVILVVATVTVLLGTLYPLLVDALGYGKISVGPPYFNAVFVPIMSILFIIMGIGPLIRWKKAKKGELRKQLFSSSVFSIAFGLLFPVIYGGEFNILVAMGITLATWVFFVVIKEVRNQLKLTGKLTISHLGMATAHAGIAITIVGVTMVSMYESETNVKMELNEKVIISGYEIEFNGVKNVEGPNYSAEQGQINIYKVTGENESDFVSTLKPERRTYRVQTMGMTEAGIDPGLFRDVYVALGDPLPGGAWAVRVHYKPFIRWVWLGAIFMALGALFSILDKRYRRRNPAVLASATSTKDTVDDNSAKANKQKNEKVAGV</sequence>
<keyword evidence="15" id="KW-1185">Reference proteome</keyword>
<feature type="transmembrane region" description="Helical" evidence="11">
    <location>
        <begin position="504"/>
        <end position="523"/>
    </location>
</feature>